<comment type="caution">
    <text evidence="2">The sequence shown here is derived from an EMBL/GenBank/DDBJ whole genome shotgun (WGS) entry which is preliminary data.</text>
</comment>
<proteinExistence type="predicted"/>
<feature type="compositionally biased region" description="Basic and acidic residues" evidence="1">
    <location>
        <begin position="135"/>
        <end position="152"/>
    </location>
</feature>
<evidence type="ECO:0000256" key="1">
    <source>
        <dbReference type="SAM" id="MobiDB-lite"/>
    </source>
</evidence>
<keyword evidence="3" id="KW-1185">Reference proteome</keyword>
<dbReference type="EMBL" id="JAGKQM010000011">
    <property type="protein sequence ID" value="KAH0904519.1"/>
    <property type="molecule type" value="Genomic_DNA"/>
</dbReference>
<dbReference type="Proteomes" id="UP000824890">
    <property type="component" value="Unassembled WGS sequence"/>
</dbReference>
<feature type="region of interest" description="Disordered" evidence="1">
    <location>
        <begin position="1"/>
        <end position="162"/>
    </location>
</feature>
<evidence type="ECO:0000313" key="3">
    <source>
        <dbReference type="Proteomes" id="UP000824890"/>
    </source>
</evidence>
<organism evidence="2 3">
    <name type="scientific">Brassica napus</name>
    <name type="common">Rape</name>
    <dbReference type="NCBI Taxonomy" id="3708"/>
    <lineage>
        <taxon>Eukaryota</taxon>
        <taxon>Viridiplantae</taxon>
        <taxon>Streptophyta</taxon>
        <taxon>Embryophyta</taxon>
        <taxon>Tracheophyta</taxon>
        <taxon>Spermatophyta</taxon>
        <taxon>Magnoliopsida</taxon>
        <taxon>eudicotyledons</taxon>
        <taxon>Gunneridae</taxon>
        <taxon>Pentapetalae</taxon>
        <taxon>rosids</taxon>
        <taxon>malvids</taxon>
        <taxon>Brassicales</taxon>
        <taxon>Brassicaceae</taxon>
        <taxon>Brassiceae</taxon>
        <taxon>Brassica</taxon>
    </lineage>
</organism>
<feature type="compositionally biased region" description="Basic and acidic residues" evidence="1">
    <location>
        <begin position="119"/>
        <end position="128"/>
    </location>
</feature>
<evidence type="ECO:0000313" key="2">
    <source>
        <dbReference type="EMBL" id="KAH0904519.1"/>
    </source>
</evidence>
<feature type="compositionally biased region" description="Low complexity" evidence="1">
    <location>
        <begin position="76"/>
        <end position="85"/>
    </location>
</feature>
<gene>
    <name evidence="2" type="ORF">HID58_044022</name>
</gene>
<dbReference type="Gene3D" id="3.60.10.10">
    <property type="entry name" value="Endonuclease/exonuclease/phosphatase"/>
    <property type="match status" value="1"/>
</dbReference>
<sequence>MMESITGATGDGDPATLPGVPITGAQTGDFMGEPATTMGDPIASELGDPSEPTEDPDVTSRDTAAPAKGSTHETDSLQSSTSLTTPPAVQGVGASETHDGGASSLALLTQSTDGGAASEVRDGGENRHKSMAGNHGEHSEGRDGGKQEERVRSSPWSKDLAGRAGAEPVIDIVDGIATLQIPDAIFDEAELLWKSFVVGYFIGDAPHVGSIHATVNRIWTAPKAGITVGGGKGKEVEGSRDIGVKDDKIRGGDETGIVEAVETMPKEGNAMEHLIKDLEELSPVASSHEEKTSKISETSKELSNTIDVWVNGKGVKASGDVNGEKEFTISPSRFSPLQDIDEEEETCLEGSGTEVEEVEFQGNIVDGKKEKELQVSSTSRQQGSVPRQLRGREVMTSFFAWNMRGFNLPRKHRALKSWLQEEKPSYGCLVETRVQESNHQWCMNVAMPGWNSLTNYEYHPLGRIRFCWTDEVVVTRLHMSAHVITCAIQNPSTGEQYICSAIYAFNTA</sequence>
<reference evidence="2 3" key="1">
    <citation type="submission" date="2021-05" db="EMBL/GenBank/DDBJ databases">
        <title>Genome Assembly of Synthetic Allotetraploid Brassica napus Reveals Homoeologous Exchanges between Subgenomes.</title>
        <authorList>
            <person name="Davis J.T."/>
        </authorList>
    </citation>
    <scope>NUCLEOTIDE SEQUENCE [LARGE SCALE GENOMIC DNA]</scope>
    <source>
        <strain evidence="3">cv. Da-Ae</strain>
        <tissue evidence="2">Seedling</tissue>
    </source>
</reference>
<protein>
    <submittedName>
        <fullName evidence="2">Uncharacterized protein</fullName>
    </submittedName>
</protein>
<dbReference type="SUPFAM" id="SSF56219">
    <property type="entry name" value="DNase I-like"/>
    <property type="match status" value="1"/>
</dbReference>
<name>A0ABQ8BI71_BRANA</name>
<accession>A0ABQ8BI71</accession>
<dbReference type="InterPro" id="IPR036691">
    <property type="entry name" value="Endo/exonu/phosph_ase_sf"/>
</dbReference>